<accession>A0A2S7U193</accession>
<dbReference type="Proteomes" id="UP000239907">
    <property type="component" value="Unassembled WGS sequence"/>
</dbReference>
<reference evidence="1 2" key="1">
    <citation type="submission" date="2016-12" db="EMBL/GenBank/DDBJ databases">
        <title>Study of bacterial adaptation to deep sea.</title>
        <authorList>
            <person name="Song J."/>
            <person name="Yoshizawa S."/>
            <person name="Kogure K."/>
        </authorList>
    </citation>
    <scope>NUCLEOTIDE SEQUENCE [LARGE SCALE GENOMIC DNA]</scope>
    <source>
        <strain evidence="1 2">SAORIC-165</strain>
    </source>
</reference>
<name>A0A2S7U193_9BACT</name>
<sequence>NRKTFARFVVPGKVVGDAEKRLLKILQVQVDVQFLQLYLVLFTAGMGVAFAPEAVGADIDKLNAGIAVVAFGIGS</sequence>
<dbReference type="EMBL" id="MQWA01000001">
    <property type="protein sequence ID" value="PQJ28775.1"/>
    <property type="molecule type" value="Genomic_DNA"/>
</dbReference>
<feature type="non-terminal residue" evidence="1">
    <location>
        <position position="1"/>
    </location>
</feature>
<keyword evidence="2" id="KW-1185">Reference proteome</keyword>
<dbReference type="AlphaFoldDB" id="A0A2S7U193"/>
<proteinExistence type="predicted"/>
<gene>
    <name evidence="1" type="ORF">BSZ32_09885</name>
</gene>
<protein>
    <submittedName>
        <fullName evidence="1">Uncharacterized protein</fullName>
    </submittedName>
</protein>
<organism evidence="1 2">
    <name type="scientific">Rubritalea profundi</name>
    <dbReference type="NCBI Taxonomy" id="1658618"/>
    <lineage>
        <taxon>Bacteria</taxon>
        <taxon>Pseudomonadati</taxon>
        <taxon>Verrucomicrobiota</taxon>
        <taxon>Verrucomicrobiia</taxon>
        <taxon>Verrucomicrobiales</taxon>
        <taxon>Rubritaleaceae</taxon>
        <taxon>Rubritalea</taxon>
    </lineage>
</organism>
<evidence type="ECO:0000313" key="1">
    <source>
        <dbReference type="EMBL" id="PQJ28775.1"/>
    </source>
</evidence>
<evidence type="ECO:0000313" key="2">
    <source>
        <dbReference type="Proteomes" id="UP000239907"/>
    </source>
</evidence>
<comment type="caution">
    <text evidence="1">The sequence shown here is derived from an EMBL/GenBank/DDBJ whole genome shotgun (WGS) entry which is preliminary data.</text>
</comment>